<dbReference type="PANTHER" id="PTHR30195">
    <property type="entry name" value="TYPE I SITE-SPECIFIC DEOXYRIBONUCLEASE PROTEIN SUBUNIT M AND R"/>
    <property type="match status" value="1"/>
</dbReference>
<keyword evidence="8 10" id="KW-0067">ATP-binding</keyword>
<dbReference type="InterPro" id="IPR055180">
    <property type="entry name" value="HsdR_RecA-like_helicase_dom_2"/>
</dbReference>
<dbReference type="InterPro" id="IPR014001">
    <property type="entry name" value="Helicase_ATP-bd"/>
</dbReference>
<dbReference type="SUPFAM" id="SSF52540">
    <property type="entry name" value="P-loop containing nucleoside triphosphate hydrolases"/>
    <property type="match status" value="2"/>
</dbReference>
<dbReference type="Pfam" id="PF18766">
    <property type="entry name" value="SWI2_SNF2"/>
    <property type="match status" value="1"/>
</dbReference>
<evidence type="ECO:0000256" key="1">
    <source>
        <dbReference type="ARBA" id="ARBA00000851"/>
    </source>
</evidence>
<keyword evidence="6 13" id="KW-0255">Endonuclease</keyword>
<evidence type="ECO:0000256" key="11">
    <source>
        <dbReference type="SAM" id="Coils"/>
    </source>
</evidence>
<dbReference type="Proteomes" id="UP000253141">
    <property type="component" value="Unassembled WGS sequence"/>
</dbReference>
<dbReference type="Pfam" id="PF11867">
    <property type="entry name" value="T1RH-like_C"/>
    <property type="match status" value="1"/>
</dbReference>
<dbReference type="GO" id="GO:0005524">
    <property type="term" value="F:ATP binding"/>
    <property type="evidence" value="ECO:0007669"/>
    <property type="project" value="UniProtKB-KW"/>
</dbReference>
<keyword evidence="9 10" id="KW-0238">DNA-binding</keyword>
<dbReference type="GO" id="GO:0003677">
    <property type="term" value="F:DNA binding"/>
    <property type="evidence" value="ECO:0007669"/>
    <property type="project" value="UniProtKB-KW"/>
</dbReference>
<evidence type="ECO:0000256" key="2">
    <source>
        <dbReference type="ARBA" id="ARBA00008598"/>
    </source>
</evidence>
<dbReference type="Gene3D" id="3.40.50.300">
    <property type="entry name" value="P-loop containing nucleotide triphosphate hydrolases"/>
    <property type="match status" value="2"/>
</dbReference>
<evidence type="ECO:0000256" key="6">
    <source>
        <dbReference type="ARBA" id="ARBA00022759"/>
    </source>
</evidence>
<keyword evidence="14" id="KW-1185">Reference proteome</keyword>
<dbReference type="PANTHER" id="PTHR30195:SF15">
    <property type="entry name" value="TYPE I RESTRICTION ENZYME HINDI ENDONUCLEASE SUBUNIT"/>
    <property type="match status" value="1"/>
</dbReference>
<dbReference type="NCBIfam" id="TIGR00348">
    <property type="entry name" value="hsdR"/>
    <property type="match status" value="1"/>
</dbReference>
<accession>A0A369IL12</accession>
<evidence type="ECO:0000259" key="12">
    <source>
        <dbReference type="PROSITE" id="PS51192"/>
    </source>
</evidence>
<dbReference type="Pfam" id="PF22679">
    <property type="entry name" value="T1R_D3-like"/>
    <property type="match status" value="1"/>
</dbReference>
<comment type="function">
    <text evidence="10">Subunit R is required for both nuclease and ATPase activities, but not for modification.</text>
</comment>
<evidence type="ECO:0000256" key="10">
    <source>
        <dbReference type="RuleBase" id="RU364115"/>
    </source>
</evidence>
<dbReference type="RefSeq" id="WP_114459447.1">
    <property type="nucleotide sequence ID" value="NZ_QPIW01000001.1"/>
</dbReference>
<reference evidence="13 14" key="1">
    <citation type="submission" date="2018-07" db="EMBL/GenBank/DDBJ databases">
        <title>Genome analysis of Runella aurantiaca.</title>
        <authorList>
            <person name="Yang X."/>
        </authorList>
    </citation>
    <scope>NUCLEOTIDE SEQUENCE [LARGE SCALE GENOMIC DNA]</scope>
    <source>
        <strain evidence="13 14">YX9</strain>
    </source>
</reference>
<keyword evidence="11" id="KW-0175">Coiled coil</keyword>
<dbReference type="InterPro" id="IPR004473">
    <property type="entry name" value="Restrct_endonuc_typeI_HsdR"/>
</dbReference>
<name>A0A369IL12_9BACT</name>
<dbReference type="Pfam" id="PF04313">
    <property type="entry name" value="HSDR_N"/>
    <property type="match status" value="1"/>
</dbReference>
<keyword evidence="3" id="KW-0540">Nuclease</keyword>
<dbReference type="EMBL" id="QPIW01000001">
    <property type="protein sequence ID" value="RDB07914.1"/>
    <property type="molecule type" value="Genomic_DNA"/>
</dbReference>
<dbReference type="GO" id="GO:0009307">
    <property type="term" value="P:DNA restriction-modification system"/>
    <property type="evidence" value="ECO:0007669"/>
    <property type="project" value="UniProtKB-KW"/>
</dbReference>
<dbReference type="PROSITE" id="PS51192">
    <property type="entry name" value="HELICASE_ATP_BIND_1"/>
    <property type="match status" value="1"/>
</dbReference>
<dbReference type="InterPro" id="IPR027417">
    <property type="entry name" value="P-loop_NTPase"/>
</dbReference>
<evidence type="ECO:0000313" key="13">
    <source>
        <dbReference type="EMBL" id="RDB07914.1"/>
    </source>
</evidence>
<comment type="subunit">
    <text evidence="10">The type I restriction/modification system is composed of three polypeptides R, M and S.</text>
</comment>
<dbReference type="EC" id="3.1.21.3" evidence="10"/>
<dbReference type="AlphaFoldDB" id="A0A369IL12"/>
<dbReference type="InterPro" id="IPR021810">
    <property type="entry name" value="T1RH-like_C"/>
</dbReference>
<dbReference type="InterPro" id="IPR007409">
    <property type="entry name" value="Restrct_endonuc_type1_HsdR_N"/>
</dbReference>
<proteinExistence type="inferred from homology"/>
<dbReference type="OrthoDB" id="9758243at2"/>
<evidence type="ECO:0000256" key="9">
    <source>
        <dbReference type="ARBA" id="ARBA00023125"/>
    </source>
</evidence>
<feature type="coiled-coil region" evidence="11">
    <location>
        <begin position="967"/>
        <end position="1009"/>
    </location>
</feature>
<evidence type="ECO:0000256" key="5">
    <source>
        <dbReference type="ARBA" id="ARBA00022747"/>
    </source>
</evidence>
<comment type="similarity">
    <text evidence="2 10">Belongs to the HsdR family.</text>
</comment>
<dbReference type="InterPro" id="IPR040980">
    <property type="entry name" value="SWI2_SNF2"/>
</dbReference>
<keyword evidence="7 10" id="KW-0378">Hydrolase</keyword>
<evidence type="ECO:0000256" key="8">
    <source>
        <dbReference type="ARBA" id="ARBA00022840"/>
    </source>
</evidence>
<dbReference type="Gene3D" id="3.90.1570.50">
    <property type="match status" value="1"/>
</dbReference>
<dbReference type="GO" id="GO:0009035">
    <property type="term" value="F:type I site-specific deoxyribonuclease activity"/>
    <property type="evidence" value="ECO:0007669"/>
    <property type="project" value="UniProtKB-EC"/>
</dbReference>
<dbReference type="InterPro" id="IPR051268">
    <property type="entry name" value="Type-I_R_enzyme_R_subunit"/>
</dbReference>
<evidence type="ECO:0000256" key="4">
    <source>
        <dbReference type="ARBA" id="ARBA00022741"/>
    </source>
</evidence>
<keyword evidence="5 10" id="KW-0680">Restriction system</keyword>
<gene>
    <name evidence="13" type="ORF">DVG78_02335</name>
</gene>
<keyword evidence="4 10" id="KW-0547">Nucleotide-binding</keyword>
<dbReference type="SMART" id="SM00487">
    <property type="entry name" value="DEXDc"/>
    <property type="match status" value="1"/>
</dbReference>
<evidence type="ECO:0000256" key="7">
    <source>
        <dbReference type="ARBA" id="ARBA00022801"/>
    </source>
</evidence>
<feature type="domain" description="Helicase ATP-binding" evidence="12">
    <location>
        <begin position="295"/>
        <end position="465"/>
    </location>
</feature>
<sequence>MAYLNESHIEVADIDFFVNQLGYTHINAWEKQLLGRSSLKEVVLKDRLKTQLEVLNPHLPESSLTYAIGEITKSRATLTPILANKEVYELIKNGVPVAYKNTLGREVNDYVRIIDFSADNKNDFLLVSQLSIEYQQTQTITRRPDLLLYVNGLPLVMIELKNATEKVKTGYDKNLTDYRRDIPQLFWYNLFVCISNGIQTRVGSFNAPWDHFFSWLKLTDTAITHDQPTKEEIEKESEQTGEHLSLKLFGQGLCQKDTLIDYFENFVLYHKNKVKIIAKNHQYLGVNNAIAGLQGKDTNKGKLGVFWHTQGSGKSYSMIFFSKKIHRKVTGNWSFLIITDRRDLDSQIYRNFNETETIVETKDQKENYFRPADKEKLREYLQSNRAYVFTLIFKFGIESGKTFKQLTDRNDWIVMVDEAHRTQYKGLAENMRIGLPNAQYIAFTGTPLLRSELTKDWFGPYVSEYNFAQSIEDGATVPIYYKKSVPRVEQINPELVGEAAAILEDENLSEDQKKKLDREYSTLLNVVRRDDRLEEIAKHIVQHFPYRLDVDDDEGNRKPMKAMVISIDKFTAVRMYDKVQYHLKEEIKLLRKKIAVERDKELKNRYSRALAFMLETRMAVVISQEGGDKEEEKAFADVGLNIKPHRALIDQPDDDGRNIEDYFKDENNTYRIVFVTAMWMTGFDAPSVSTLYLDKPLQNHTLMQTIARANRVIEGKKNGLVIDYFGVFRNLKIALAAYAEGTKGKLPKTDDDDEYPAKEFEELLQLLEQSIDEAKAYCQNLGADIDRILTLGEKGFKEIELFQEYANLILAKDEHRKQLGLYVNTIASLYDSAKPEVYEYPILKKGRDVFQYLRDVVDRNVDRDEAVERAKKKIDELLDSSVVGKGDLVAESKAEYTIDDSKQIDLSRLNFEQLRLEFPEKKHKNIQFADLRELLEIKLKQMLAQNKTRGSFLANFQKVIDDYNSGSLSIEEAYEALIKQAETLNEEQQRAAKNEMTEAEQELFDLLKKEKLTKEEEKSVKLAAKTLLEKLFDAKNKILIQEWHKEKATQEKVRWEIQQILGQHLPEPGYDRLVFSQKVDVTFQHFYGLAQMGLGFVA</sequence>
<evidence type="ECO:0000256" key="3">
    <source>
        <dbReference type="ARBA" id="ARBA00022722"/>
    </source>
</evidence>
<comment type="caution">
    <text evidence="13">The sequence shown here is derived from an EMBL/GenBank/DDBJ whole genome shotgun (WGS) entry which is preliminary data.</text>
</comment>
<organism evidence="13 14">
    <name type="scientific">Runella aurantiaca</name>
    <dbReference type="NCBI Taxonomy" id="2282308"/>
    <lineage>
        <taxon>Bacteria</taxon>
        <taxon>Pseudomonadati</taxon>
        <taxon>Bacteroidota</taxon>
        <taxon>Cytophagia</taxon>
        <taxon>Cytophagales</taxon>
        <taxon>Spirosomataceae</taxon>
        <taxon>Runella</taxon>
    </lineage>
</organism>
<protein>
    <recommendedName>
        <fullName evidence="10">Type I restriction enzyme endonuclease subunit</fullName>
        <shortName evidence="10">R protein</shortName>
        <ecNumber evidence="10">3.1.21.3</ecNumber>
    </recommendedName>
</protein>
<evidence type="ECO:0000313" key="14">
    <source>
        <dbReference type="Proteomes" id="UP000253141"/>
    </source>
</evidence>
<dbReference type="CDD" id="cd22332">
    <property type="entry name" value="HsdR_N"/>
    <property type="match status" value="1"/>
</dbReference>
<comment type="catalytic activity">
    <reaction evidence="1 10">
        <text>Endonucleolytic cleavage of DNA to give random double-stranded fragments with terminal 5'-phosphates, ATP is simultaneously hydrolyzed.</text>
        <dbReference type="EC" id="3.1.21.3"/>
    </reaction>
</comment>